<proteinExistence type="predicted"/>
<dbReference type="Proteomes" id="UP001189624">
    <property type="component" value="Chromosome 3"/>
</dbReference>
<dbReference type="EMBL" id="OY731400">
    <property type="protein sequence ID" value="CAJ1940813.1"/>
    <property type="molecule type" value="Genomic_DNA"/>
</dbReference>
<reference evidence="1" key="1">
    <citation type="submission" date="2023-10" db="EMBL/GenBank/DDBJ databases">
        <authorList>
            <person name="Domelevo Entfellner J.-B."/>
        </authorList>
    </citation>
    <scope>NUCLEOTIDE SEQUENCE</scope>
</reference>
<keyword evidence="2" id="KW-1185">Reference proteome</keyword>
<sequence>MVSWFPAWAWLQKPHIHSLVFAETYTQYDFSLSLSALRHSIPHAQSKRHFGRYIMETKVKHPKQNFKSCVGCFYAMYNPNKQPHTHNTMYRIIKPRAAQSRGADTFLASTSYQHYSTTDLAASSILSYRIKPE</sequence>
<dbReference type="AlphaFoldDB" id="A0AA86SV26"/>
<evidence type="ECO:0000313" key="2">
    <source>
        <dbReference type="Proteomes" id="UP001189624"/>
    </source>
</evidence>
<dbReference type="Gramene" id="rna-AYBTSS11_LOCUS9921">
    <property type="protein sequence ID" value="CAJ1940813.1"/>
    <property type="gene ID" value="gene-AYBTSS11_LOCUS9921"/>
</dbReference>
<organism evidence="1 2">
    <name type="scientific">Sphenostylis stenocarpa</name>
    <dbReference type="NCBI Taxonomy" id="92480"/>
    <lineage>
        <taxon>Eukaryota</taxon>
        <taxon>Viridiplantae</taxon>
        <taxon>Streptophyta</taxon>
        <taxon>Embryophyta</taxon>
        <taxon>Tracheophyta</taxon>
        <taxon>Spermatophyta</taxon>
        <taxon>Magnoliopsida</taxon>
        <taxon>eudicotyledons</taxon>
        <taxon>Gunneridae</taxon>
        <taxon>Pentapetalae</taxon>
        <taxon>rosids</taxon>
        <taxon>fabids</taxon>
        <taxon>Fabales</taxon>
        <taxon>Fabaceae</taxon>
        <taxon>Papilionoideae</taxon>
        <taxon>50 kb inversion clade</taxon>
        <taxon>NPAAA clade</taxon>
        <taxon>indigoferoid/millettioid clade</taxon>
        <taxon>Phaseoleae</taxon>
        <taxon>Sphenostylis</taxon>
    </lineage>
</organism>
<evidence type="ECO:0000313" key="1">
    <source>
        <dbReference type="EMBL" id="CAJ1940813.1"/>
    </source>
</evidence>
<accession>A0AA86SV26</accession>
<gene>
    <name evidence="1" type="ORF">AYBTSS11_LOCUS9921</name>
</gene>
<name>A0AA86SV26_9FABA</name>
<protein>
    <submittedName>
        <fullName evidence="1">Uncharacterized protein</fullName>
    </submittedName>
</protein>